<feature type="transmembrane region" description="Helical" evidence="7">
    <location>
        <begin position="480"/>
        <end position="501"/>
    </location>
</feature>
<keyword evidence="4 7" id="KW-1133">Transmembrane helix</keyword>
<feature type="transmembrane region" description="Helical" evidence="7">
    <location>
        <begin position="204"/>
        <end position="221"/>
    </location>
</feature>
<dbReference type="PANTHER" id="PTHR45649">
    <property type="entry name" value="AMINO-ACID PERMEASE BAT1"/>
    <property type="match status" value="1"/>
</dbReference>
<feature type="transmembrane region" description="Helical" evidence="7">
    <location>
        <begin position="128"/>
        <end position="152"/>
    </location>
</feature>
<accession>A0A9P7AUF9</accession>
<feature type="transmembrane region" description="Helical" evidence="7">
    <location>
        <begin position="413"/>
        <end position="433"/>
    </location>
</feature>
<sequence length="528" mass="57324">MADYHEDKSSEEKKTPSQEDTGVGTAHTLAHQLINASGHRDQLDRQYGILSICGMALTVDNAWVAIGTSLNVAIFNGGPPGVLYEFLVACFYYCFIGASLAELVSSLPSSGGVYHWASLTPGPKYGRALGFFTGFINFFGWLFDLASIVYIMSELVIQMYSLYHPNYVIQPWHIFVALLLITWICIAATIFFNKYLPYLQQFGLFVVLVGGLATIVVIAAMPKQHASNAFVWKDWANNTGWPSGFAFLSGVLNGAFAIGTPDAVTHMAEEVPNPRKDLPKAIAAQIILGSICAFTFAITLFYGITDLDAVLNSNGSFPLAEVYAQATGSTGATFGLLFIIFLSLAPCLIGTFLTVGRTWWALARDNATPFSGFFSKVDEKLSCPIPATLFTGLMTTAFGAITLGSKAAFSDLVGSFVILSSTSYALAIGGHMFSGRKNLPIGPFWMGKWGYPINVVAVISIIFFNVVFCFPYALPVATSTMNYNSVILAGVTFLTTVWWFVHGARKYPGPKIRAFEEAAEEGRRLSTV</sequence>
<evidence type="ECO:0000256" key="6">
    <source>
        <dbReference type="SAM" id="MobiDB-lite"/>
    </source>
</evidence>
<feature type="transmembrane region" description="Helical" evidence="7">
    <location>
        <begin position="281"/>
        <end position="304"/>
    </location>
</feature>
<feature type="transmembrane region" description="Helical" evidence="7">
    <location>
        <begin position="241"/>
        <end position="260"/>
    </location>
</feature>
<reference evidence="8" key="1">
    <citation type="submission" date="2019-07" db="EMBL/GenBank/DDBJ databases">
        <title>Hyphodiscus hymeniophilus genome sequencing and assembly.</title>
        <authorList>
            <person name="Kramer G."/>
            <person name="Nodwell J."/>
        </authorList>
    </citation>
    <scope>NUCLEOTIDE SEQUENCE</scope>
    <source>
        <strain evidence="8">ATCC 34498</strain>
    </source>
</reference>
<proteinExistence type="predicted"/>
<evidence type="ECO:0000256" key="4">
    <source>
        <dbReference type="ARBA" id="ARBA00022989"/>
    </source>
</evidence>
<keyword evidence="2" id="KW-0813">Transport</keyword>
<feature type="transmembrane region" description="Helical" evidence="7">
    <location>
        <begin position="453"/>
        <end position="474"/>
    </location>
</feature>
<evidence type="ECO:0000256" key="3">
    <source>
        <dbReference type="ARBA" id="ARBA00022692"/>
    </source>
</evidence>
<dbReference type="GO" id="GO:0016020">
    <property type="term" value="C:membrane"/>
    <property type="evidence" value="ECO:0007669"/>
    <property type="project" value="UniProtKB-SubCell"/>
</dbReference>
<organism evidence="8 9">
    <name type="scientific">Hyphodiscus hymeniophilus</name>
    <dbReference type="NCBI Taxonomy" id="353542"/>
    <lineage>
        <taxon>Eukaryota</taxon>
        <taxon>Fungi</taxon>
        <taxon>Dikarya</taxon>
        <taxon>Ascomycota</taxon>
        <taxon>Pezizomycotina</taxon>
        <taxon>Leotiomycetes</taxon>
        <taxon>Helotiales</taxon>
        <taxon>Hyphodiscaceae</taxon>
        <taxon>Hyphodiscus</taxon>
    </lineage>
</organism>
<name>A0A9P7AUF9_9HELO</name>
<evidence type="ECO:0000313" key="8">
    <source>
        <dbReference type="EMBL" id="KAG0646426.1"/>
    </source>
</evidence>
<feature type="transmembrane region" description="Helical" evidence="7">
    <location>
        <begin position="381"/>
        <end position="401"/>
    </location>
</feature>
<dbReference type="OrthoDB" id="3900342at2759"/>
<dbReference type="Pfam" id="PF13520">
    <property type="entry name" value="AA_permease_2"/>
    <property type="match status" value="1"/>
</dbReference>
<comment type="caution">
    <text evidence="8">The sequence shown here is derived from an EMBL/GenBank/DDBJ whole genome shotgun (WGS) entry which is preliminary data.</text>
</comment>
<dbReference type="InterPro" id="IPR002293">
    <property type="entry name" value="AA/rel_permease1"/>
</dbReference>
<keyword evidence="9" id="KW-1185">Reference proteome</keyword>
<dbReference type="AlphaFoldDB" id="A0A9P7AUF9"/>
<feature type="compositionally biased region" description="Basic and acidic residues" evidence="6">
    <location>
        <begin position="1"/>
        <end position="17"/>
    </location>
</feature>
<dbReference type="Gene3D" id="1.20.1740.10">
    <property type="entry name" value="Amino acid/polyamine transporter I"/>
    <property type="match status" value="1"/>
</dbReference>
<keyword evidence="5 7" id="KW-0472">Membrane</keyword>
<keyword evidence="3 7" id="KW-0812">Transmembrane</keyword>
<feature type="transmembrane region" description="Helical" evidence="7">
    <location>
        <begin position="172"/>
        <end position="192"/>
    </location>
</feature>
<feature type="transmembrane region" description="Helical" evidence="7">
    <location>
        <begin position="86"/>
        <end position="107"/>
    </location>
</feature>
<evidence type="ECO:0000256" key="2">
    <source>
        <dbReference type="ARBA" id="ARBA00022448"/>
    </source>
</evidence>
<feature type="region of interest" description="Disordered" evidence="6">
    <location>
        <begin position="1"/>
        <end position="22"/>
    </location>
</feature>
<protein>
    <submittedName>
        <fullName evidence="8">Choline transport</fullName>
    </submittedName>
</protein>
<evidence type="ECO:0000256" key="1">
    <source>
        <dbReference type="ARBA" id="ARBA00004141"/>
    </source>
</evidence>
<evidence type="ECO:0000256" key="7">
    <source>
        <dbReference type="SAM" id="Phobius"/>
    </source>
</evidence>
<dbReference type="PIRSF" id="PIRSF006060">
    <property type="entry name" value="AA_transporter"/>
    <property type="match status" value="1"/>
</dbReference>
<dbReference type="PANTHER" id="PTHR45649:SF27">
    <property type="entry name" value="CHOLINE TRANSPORTER (EUROFUNG)"/>
    <property type="match status" value="1"/>
</dbReference>
<evidence type="ECO:0000256" key="5">
    <source>
        <dbReference type="ARBA" id="ARBA00023136"/>
    </source>
</evidence>
<dbReference type="EMBL" id="VNKQ01000015">
    <property type="protein sequence ID" value="KAG0646426.1"/>
    <property type="molecule type" value="Genomic_DNA"/>
</dbReference>
<feature type="transmembrane region" description="Helical" evidence="7">
    <location>
        <begin position="47"/>
        <end position="66"/>
    </location>
</feature>
<evidence type="ECO:0000313" key="9">
    <source>
        <dbReference type="Proteomes" id="UP000785200"/>
    </source>
</evidence>
<dbReference type="Proteomes" id="UP000785200">
    <property type="component" value="Unassembled WGS sequence"/>
</dbReference>
<comment type="subcellular location">
    <subcellularLocation>
        <location evidence="1">Membrane</location>
        <topology evidence="1">Multi-pass membrane protein</topology>
    </subcellularLocation>
</comment>
<feature type="transmembrane region" description="Helical" evidence="7">
    <location>
        <begin position="336"/>
        <end position="360"/>
    </location>
</feature>
<dbReference type="GO" id="GO:0022857">
    <property type="term" value="F:transmembrane transporter activity"/>
    <property type="evidence" value="ECO:0007669"/>
    <property type="project" value="InterPro"/>
</dbReference>
<gene>
    <name evidence="8" type="ORF">D0Z07_7626</name>
</gene>